<evidence type="ECO:0000313" key="3">
    <source>
        <dbReference type="Proteomes" id="UP001214576"/>
    </source>
</evidence>
<gene>
    <name evidence="2" type="ORF">MG293_011060</name>
</gene>
<dbReference type="Proteomes" id="UP001214576">
    <property type="component" value="Unassembled WGS sequence"/>
</dbReference>
<dbReference type="EMBL" id="JAKZEL010000012">
    <property type="protein sequence ID" value="KAI4538793.1"/>
    <property type="molecule type" value="Genomic_DNA"/>
</dbReference>
<proteinExistence type="predicted"/>
<protein>
    <submittedName>
        <fullName evidence="2">Uncharacterized protein</fullName>
    </submittedName>
</protein>
<dbReference type="AlphaFoldDB" id="A0AAD4U3J2"/>
<organism evidence="2 3">
    <name type="scientific">Ovis ammon polii</name>
    <dbReference type="NCBI Taxonomy" id="230172"/>
    <lineage>
        <taxon>Eukaryota</taxon>
        <taxon>Metazoa</taxon>
        <taxon>Chordata</taxon>
        <taxon>Craniata</taxon>
        <taxon>Vertebrata</taxon>
        <taxon>Euteleostomi</taxon>
        <taxon>Mammalia</taxon>
        <taxon>Eutheria</taxon>
        <taxon>Laurasiatheria</taxon>
        <taxon>Artiodactyla</taxon>
        <taxon>Ruminantia</taxon>
        <taxon>Pecora</taxon>
        <taxon>Bovidae</taxon>
        <taxon>Caprinae</taxon>
        <taxon>Ovis</taxon>
    </lineage>
</organism>
<sequence length="177" mass="19834">MKDFDTRLDILRALSASFEASIFFPMKQARSLACLPEHSVMPTLDTGLQNLMPYSLGDHRDFITGEAVPLAVDYPAVESSLLRVGFPRCCLMPSEYGEDSRRDGQERLCHLGRYRSPQATREATVMRILQRKGAPLSATRESPGGMEQESSVLHKQGDTNARHECFIKNVCRDEAEV</sequence>
<reference evidence="2" key="1">
    <citation type="submission" date="2022-03" db="EMBL/GenBank/DDBJ databases">
        <title>Genomic analyses of argali, domestic sheep and their hybrids provide insights into chromosomal evolution, heterosis and genetic basis of agronomic traits.</title>
        <authorList>
            <person name="Li M."/>
        </authorList>
    </citation>
    <scope>NUCLEOTIDE SEQUENCE</scope>
    <source>
        <strain evidence="2">CAU-MHL-2022a</strain>
        <tissue evidence="2">Skin</tissue>
    </source>
</reference>
<evidence type="ECO:0000313" key="2">
    <source>
        <dbReference type="EMBL" id="KAI4538793.1"/>
    </source>
</evidence>
<accession>A0AAD4U3J2</accession>
<keyword evidence="3" id="KW-1185">Reference proteome</keyword>
<name>A0AAD4U3J2_OVIAM</name>
<feature type="region of interest" description="Disordered" evidence="1">
    <location>
        <begin position="134"/>
        <end position="155"/>
    </location>
</feature>
<evidence type="ECO:0000256" key="1">
    <source>
        <dbReference type="SAM" id="MobiDB-lite"/>
    </source>
</evidence>
<comment type="caution">
    <text evidence="2">The sequence shown here is derived from an EMBL/GenBank/DDBJ whole genome shotgun (WGS) entry which is preliminary data.</text>
</comment>